<keyword evidence="4" id="KW-1015">Disulfide bond</keyword>
<feature type="binding site" evidence="3">
    <location>
        <position position="103"/>
    </location>
    <ligand>
        <name>Cu cation</name>
        <dbReference type="ChEBI" id="CHEBI:23378"/>
    </ligand>
</feature>
<protein>
    <submittedName>
        <fullName evidence="6">Protein SCO1/2</fullName>
    </submittedName>
</protein>
<dbReference type="GO" id="GO:0046872">
    <property type="term" value="F:metal ion binding"/>
    <property type="evidence" value="ECO:0007669"/>
    <property type="project" value="UniProtKB-KW"/>
</dbReference>
<dbReference type="SUPFAM" id="SSF52833">
    <property type="entry name" value="Thioredoxin-like"/>
    <property type="match status" value="1"/>
</dbReference>
<feature type="binding site" evidence="3">
    <location>
        <position position="193"/>
    </location>
    <ligand>
        <name>Cu cation</name>
        <dbReference type="ChEBI" id="CHEBI:23378"/>
    </ligand>
</feature>
<keyword evidence="3" id="KW-0479">Metal-binding</keyword>
<reference evidence="6 7" key="1">
    <citation type="submission" date="2016-10" db="EMBL/GenBank/DDBJ databases">
        <authorList>
            <person name="de Groot N.N."/>
        </authorList>
    </citation>
    <scope>NUCLEOTIDE SEQUENCE [LARGE SCALE GENOMIC DNA]</scope>
    <source>
        <strain evidence="6 7">DSM 16957</strain>
    </source>
</reference>
<feature type="binding site" evidence="3">
    <location>
        <position position="107"/>
    </location>
    <ligand>
        <name>Cu cation</name>
        <dbReference type="ChEBI" id="CHEBI:23378"/>
    </ligand>
</feature>
<evidence type="ECO:0000256" key="4">
    <source>
        <dbReference type="PIRSR" id="PIRSR603782-2"/>
    </source>
</evidence>
<dbReference type="Gene3D" id="3.40.30.10">
    <property type="entry name" value="Glutaredoxin"/>
    <property type="match status" value="1"/>
</dbReference>
<dbReference type="Proteomes" id="UP000199603">
    <property type="component" value="Unassembled WGS sequence"/>
</dbReference>
<comment type="similarity">
    <text evidence="1">Belongs to the SCO1/2 family.</text>
</comment>
<accession>A0A1G6SMI8</accession>
<dbReference type="PANTHER" id="PTHR12151:SF25">
    <property type="entry name" value="LINALOOL DEHYDRATASE_ISOMERASE DOMAIN-CONTAINING PROTEIN"/>
    <property type="match status" value="1"/>
</dbReference>
<gene>
    <name evidence="6" type="ORF">SAMN04488509_101582</name>
</gene>
<evidence type="ECO:0000259" key="5">
    <source>
        <dbReference type="PROSITE" id="PS51352"/>
    </source>
</evidence>
<dbReference type="InterPro" id="IPR003782">
    <property type="entry name" value="SCO1/SenC"/>
</dbReference>
<dbReference type="PANTHER" id="PTHR12151">
    <property type="entry name" value="ELECTRON TRANSPORT PROTIN SCO1/SENC FAMILY MEMBER"/>
    <property type="match status" value="1"/>
</dbReference>
<dbReference type="InterPro" id="IPR013766">
    <property type="entry name" value="Thioredoxin_domain"/>
</dbReference>
<proteinExistence type="inferred from homology"/>
<evidence type="ECO:0000256" key="2">
    <source>
        <dbReference type="ARBA" id="ARBA00023008"/>
    </source>
</evidence>
<dbReference type="InterPro" id="IPR036249">
    <property type="entry name" value="Thioredoxin-like_sf"/>
</dbReference>
<dbReference type="Pfam" id="PF02630">
    <property type="entry name" value="SCO1-SenC"/>
    <property type="match status" value="1"/>
</dbReference>
<evidence type="ECO:0000256" key="1">
    <source>
        <dbReference type="ARBA" id="ARBA00010996"/>
    </source>
</evidence>
<feature type="disulfide bond" description="Redox-active" evidence="4">
    <location>
        <begin position="103"/>
        <end position="107"/>
    </location>
</feature>
<name>A0A1G6SMI8_9GAMM</name>
<keyword evidence="7" id="KW-1185">Reference proteome</keyword>
<feature type="domain" description="Thioredoxin" evidence="5">
    <location>
        <begin position="65"/>
        <end position="228"/>
    </location>
</feature>
<keyword evidence="2 3" id="KW-0186">Copper</keyword>
<dbReference type="CDD" id="cd02968">
    <property type="entry name" value="SCO"/>
    <property type="match status" value="1"/>
</dbReference>
<dbReference type="EMBL" id="FNAG01000001">
    <property type="protein sequence ID" value="SDD17864.1"/>
    <property type="molecule type" value="Genomic_DNA"/>
</dbReference>
<evidence type="ECO:0000256" key="3">
    <source>
        <dbReference type="PIRSR" id="PIRSR603782-1"/>
    </source>
</evidence>
<organism evidence="6 7">
    <name type="scientific">Aquimonas voraii</name>
    <dbReference type="NCBI Taxonomy" id="265719"/>
    <lineage>
        <taxon>Bacteria</taxon>
        <taxon>Pseudomonadati</taxon>
        <taxon>Pseudomonadota</taxon>
        <taxon>Gammaproteobacteria</taxon>
        <taxon>Lysobacterales</taxon>
        <taxon>Lysobacteraceae</taxon>
        <taxon>Aquimonas</taxon>
    </lineage>
</organism>
<evidence type="ECO:0000313" key="6">
    <source>
        <dbReference type="EMBL" id="SDD17864.1"/>
    </source>
</evidence>
<sequence>MLPNPGAIGPAVYFGPMNTSAPASSGKLPVLAVLIAALAAGVGLYAGQRFFAPADLPQMQNSLLYPQFKEIPDFSLTAEDGRAFTLADLKGRWSLVFIGFTHCPDICPTTLADLAKARKAMEDLPEIDRPQIVFVSVDPERDSPKLAGDYAKYFDPTARGVTADHSALQPFTRSLGMVYMQSPLEEGGYTVDHSASVAIINPEGLQVGLVRPPLDPAKIAADLRALAAHRVAGS</sequence>
<dbReference type="AlphaFoldDB" id="A0A1G6SMI8"/>
<dbReference type="PROSITE" id="PS51352">
    <property type="entry name" value="THIOREDOXIN_2"/>
    <property type="match status" value="1"/>
</dbReference>
<dbReference type="STRING" id="265719.SAMN04488509_101582"/>
<evidence type="ECO:0000313" key="7">
    <source>
        <dbReference type="Proteomes" id="UP000199603"/>
    </source>
</evidence>